<dbReference type="SUPFAM" id="SSF52058">
    <property type="entry name" value="L domain-like"/>
    <property type="match status" value="1"/>
</dbReference>
<dbReference type="InterPro" id="IPR026906">
    <property type="entry name" value="LRR_5"/>
</dbReference>
<dbReference type="EMBL" id="UINC01009243">
    <property type="protein sequence ID" value="SVA41474.1"/>
    <property type="molecule type" value="Genomic_DNA"/>
</dbReference>
<dbReference type="PANTHER" id="PTHR45661:SF3">
    <property type="entry name" value="IG-LIKE DOMAIN-CONTAINING PROTEIN"/>
    <property type="match status" value="1"/>
</dbReference>
<organism evidence="1">
    <name type="scientific">marine metagenome</name>
    <dbReference type="NCBI Taxonomy" id="408172"/>
    <lineage>
        <taxon>unclassified sequences</taxon>
        <taxon>metagenomes</taxon>
        <taxon>ecological metagenomes</taxon>
    </lineage>
</organism>
<dbReference type="AlphaFoldDB" id="A0A381VMM2"/>
<name>A0A381VMM2_9ZZZZ</name>
<feature type="non-terminal residue" evidence="1">
    <location>
        <position position="128"/>
    </location>
</feature>
<dbReference type="PANTHER" id="PTHR45661">
    <property type="entry name" value="SURFACE ANTIGEN"/>
    <property type="match status" value="1"/>
</dbReference>
<accession>A0A381VMM2</accession>
<protein>
    <recommendedName>
        <fullName evidence="2">Leucine-rich repeat domain-containing protein</fullName>
    </recommendedName>
</protein>
<evidence type="ECO:0008006" key="2">
    <source>
        <dbReference type="Google" id="ProtNLM"/>
    </source>
</evidence>
<proteinExistence type="predicted"/>
<dbReference type="Gene3D" id="3.80.10.10">
    <property type="entry name" value="Ribonuclease Inhibitor"/>
    <property type="match status" value="1"/>
</dbReference>
<dbReference type="InterPro" id="IPR032675">
    <property type="entry name" value="LRR_dom_sf"/>
</dbReference>
<evidence type="ECO:0000313" key="1">
    <source>
        <dbReference type="EMBL" id="SVA41474.1"/>
    </source>
</evidence>
<dbReference type="InterPro" id="IPR053139">
    <property type="entry name" value="Surface_bspA-like"/>
</dbReference>
<sequence length="128" mass="13477">MTHTPITTIAAAVLLLFGGITEVSADPLTYKVLGDTVTIKDCKETASGALVIPPTYGGKPVTRIGIDAFRNCGSLTSVTIPDSVNIILDAAFYGCSNLTSVTIPDSVTSIQRFTFEGCSNLTYVWIGN</sequence>
<reference evidence="1" key="1">
    <citation type="submission" date="2018-05" db="EMBL/GenBank/DDBJ databases">
        <authorList>
            <person name="Lanie J.A."/>
            <person name="Ng W.-L."/>
            <person name="Kazmierczak K.M."/>
            <person name="Andrzejewski T.M."/>
            <person name="Davidsen T.M."/>
            <person name="Wayne K.J."/>
            <person name="Tettelin H."/>
            <person name="Glass J.I."/>
            <person name="Rusch D."/>
            <person name="Podicherti R."/>
            <person name="Tsui H.-C.T."/>
            <person name="Winkler M.E."/>
        </authorList>
    </citation>
    <scope>NUCLEOTIDE SEQUENCE</scope>
</reference>
<dbReference type="Pfam" id="PF13306">
    <property type="entry name" value="LRR_5"/>
    <property type="match status" value="1"/>
</dbReference>
<gene>
    <name evidence="1" type="ORF">METZ01_LOCUS94328</name>
</gene>